<sequence>MRSLAVVVPKPDSQTAIDGLEDEGVYDDRRKVREHDADHVELPVTAEPDAVPFERAIAQADPDPRAPDLGDRLRERGWSAAERERAPSSWAVLGSVILADFTDCPRPGEVGAALLELHREADTVLDRGDGVAGEHRTPDVSVVAGDGDTETVHVEHGTRYALDLAAVMFSPGNKAERARMGDATGPGERVLDMFAGVGYFALPMARAGATVTAVEKNPTAFRFLAENAQLNDVAETLDTILGDCREVDAPADRIVMGYYDALGGGPVGDAASTPGYLDAALDNLVSGGVLHAHSAVPEAELWERPLSRLRAGCQRAGRPAPTVLDTRRVKSHSEGVFHVAIDARVP</sequence>
<feature type="binding site" evidence="4">
    <location>
        <position position="177"/>
    </location>
    <ligand>
        <name>S-adenosyl-L-methionine</name>
        <dbReference type="ChEBI" id="CHEBI:59789"/>
    </ligand>
</feature>
<dbReference type="EMBL" id="VRYN01000001">
    <property type="protein sequence ID" value="TYO82297.1"/>
    <property type="molecule type" value="Genomic_DNA"/>
</dbReference>
<dbReference type="Pfam" id="PF02475">
    <property type="entry name" value="TRM5-TYW2_MTfase"/>
    <property type="match status" value="1"/>
</dbReference>
<keyword evidence="2 4" id="KW-0949">S-adenosyl-L-methionine</keyword>
<accession>A0A4D6GTV4</accession>
<dbReference type="InterPro" id="IPR030382">
    <property type="entry name" value="MeTrfase_TRM5/TYW2"/>
</dbReference>
<feature type="domain" description="SAM-dependent methyltransferase TRM5/TYW2-type" evidence="5">
    <location>
        <begin position="90"/>
        <end position="346"/>
    </location>
</feature>
<dbReference type="GO" id="GO:0102522">
    <property type="term" value="F:tRNA 4-demethylwyosine alpha-amino-alpha-carboxypropyltransferase activity"/>
    <property type="evidence" value="ECO:0007669"/>
    <property type="project" value="UniProtKB-EC"/>
</dbReference>
<comment type="function">
    <text evidence="4">S-adenosyl-L-methionine-dependent transferase that acts as a component of the wyosine derivatives biosynthesis pathway. Catalyzes the transfer of the alpha-amino-alpha-carboxypropyl (acp) group from S-adenosyl-L-methionine to 4-demethylwyosine (imG-14), forming 7-aminocarboxypropyl-demethylwyosine (wybutosine-86) at position 37 of tRNA(Phe).</text>
</comment>
<dbReference type="PANTHER" id="PTHR23245:SF41">
    <property type="entry name" value="TRNA(PHE) (4-DEMETHYLWYOSINE(37)-C(7)) AMINOCARBOXYPROPYLTRANSFERASE"/>
    <property type="match status" value="1"/>
</dbReference>
<dbReference type="InterPro" id="IPR029063">
    <property type="entry name" value="SAM-dependent_MTases_sf"/>
</dbReference>
<dbReference type="EC" id="2.5.1.114" evidence="4"/>
<evidence type="ECO:0000256" key="4">
    <source>
        <dbReference type="HAMAP-Rule" id="MF_01922"/>
    </source>
</evidence>
<reference evidence="6" key="3">
    <citation type="journal article" name="MicrobiologyOpen">
        <title>Whole-genome comparison between the type strain of Halobacterium salinarum (DSM 3754(T)) and the laboratory strains R1 and NRC-1.</title>
        <authorList>
            <person name="Pfeiffer F."/>
            <person name="Losensky G."/>
            <person name="Marchfelder A."/>
            <person name="Habermann B."/>
            <person name="Dyall-Smith M."/>
        </authorList>
    </citation>
    <scope>NUCLEOTIDE SEQUENCE</scope>
    <source>
        <strain evidence="6">91-R6</strain>
    </source>
</reference>
<dbReference type="CDD" id="cd02440">
    <property type="entry name" value="AdoMet_MTases"/>
    <property type="match status" value="1"/>
</dbReference>
<keyword evidence="1 4" id="KW-0808">Transferase</keyword>
<dbReference type="GeneID" id="39853926"/>
<evidence type="ECO:0000313" key="7">
    <source>
        <dbReference type="EMBL" id="TYO82297.1"/>
    </source>
</evidence>
<evidence type="ECO:0000256" key="1">
    <source>
        <dbReference type="ARBA" id="ARBA00022679"/>
    </source>
</evidence>
<name>A0A4D6GTV4_HALS9</name>
<dbReference type="InterPro" id="IPR056744">
    <property type="entry name" value="TRM5/TYW2-like_N"/>
</dbReference>
<evidence type="ECO:0000313" key="9">
    <source>
        <dbReference type="Proteomes" id="UP000323075"/>
    </source>
</evidence>
<dbReference type="AlphaFoldDB" id="A0A4D6GTV4"/>
<evidence type="ECO:0000256" key="2">
    <source>
        <dbReference type="ARBA" id="ARBA00022691"/>
    </source>
</evidence>
<reference evidence="7 9" key="2">
    <citation type="submission" date="2019-07" db="EMBL/GenBank/DDBJ databases">
        <title>Genomic Encyclopedia of Archaeal and Bacterial Type Strains, Phase II (KMG-II): from individual species to whole genera.</title>
        <authorList>
            <person name="Goeker M."/>
        </authorList>
    </citation>
    <scope>NUCLEOTIDE SEQUENCE [LARGE SCALE GENOMIC DNA]</scope>
    <source>
        <strain evidence="7 9">DSM 3754</strain>
    </source>
</reference>
<dbReference type="GO" id="GO:0008175">
    <property type="term" value="F:tRNA methyltransferase activity"/>
    <property type="evidence" value="ECO:0007669"/>
    <property type="project" value="TreeGrafter"/>
</dbReference>
<dbReference type="Gene3D" id="3.40.50.150">
    <property type="entry name" value="Vaccinia Virus protein VP39"/>
    <property type="match status" value="1"/>
</dbReference>
<organism evidence="6 8">
    <name type="scientific">Halobacterium salinarum (strain ATCC 33171 / DSM 3754 / JCM 8978 / NBRC 102687 / NCIMB 764 / 91-R6)</name>
    <dbReference type="NCBI Taxonomy" id="2597657"/>
    <lineage>
        <taxon>Archaea</taxon>
        <taxon>Methanobacteriati</taxon>
        <taxon>Methanobacteriota</taxon>
        <taxon>Stenosarchaea group</taxon>
        <taxon>Halobacteria</taxon>
        <taxon>Halobacteriales</taxon>
        <taxon>Halobacteriaceae</taxon>
        <taxon>Halobacterium</taxon>
    </lineage>
</organism>
<keyword evidence="7" id="KW-0489">Methyltransferase</keyword>
<comment type="caution">
    <text evidence="4">Lacks conserved residue(s) required for the propagation of feature annotation.</text>
</comment>
<dbReference type="GO" id="GO:0030488">
    <property type="term" value="P:tRNA methylation"/>
    <property type="evidence" value="ECO:0007669"/>
    <property type="project" value="TreeGrafter"/>
</dbReference>
<dbReference type="PROSITE" id="PS51684">
    <property type="entry name" value="SAM_MT_TRM5_TYW2"/>
    <property type="match status" value="1"/>
</dbReference>
<dbReference type="SUPFAM" id="SSF53335">
    <property type="entry name" value="S-adenosyl-L-methionine-dependent methyltransferases"/>
    <property type="match status" value="1"/>
</dbReference>
<comment type="similarity">
    <text evidence="4">Belongs to the class I-like SAM-binding methyltransferase superfamily. TRM5/TYW2 family.</text>
</comment>
<dbReference type="InterPro" id="IPR030867">
    <property type="entry name" value="TYW2_archaea"/>
</dbReference>
<dbReference type="RefSeq" id="WP_136360928.1">
    <property type="nucleotide sequence ID" value="NZ_VRYN01000001.1"/>
</dbReference>
<dbReference type="InterPro" id="IPR056743">
    <property type="entry name" value="TRM5-TYW2-like_MTfase"/>
</dbReference>
<evidence type="ECO:0000256" key="3">
    <source>
        <dbReference type="ARBA" id="ARBA00022694"/>
    </source>
</evidence>
<feature type="binding site" evidence="4">
    <location>
        <position position="170"/>
    </location>
    <ligand>
        <name>S-adenosyl-L-methionine</name>
        <dbReference type="ChEBI" id="CHEBI:59789"/>
    </ligand>
</feature>
<dbReference type="Gene3D" id="3.30.300.110">
    <property type="entry name" value="Met-10+ protein-like domains"/>
    <property type="match status" value="1"/>
</dbReference>
<dbReference type="HAMAP" id="MF_01922">
    <property type="entry name" value="TYW2_archaea"/>
    <property type="match status" value="1"/>
</dbReference>
<evidence type="ECO:0000313" key="8">
    <source>
        <dbReference type="Proteomes" id="UP000296216"/>
    </source>
</evidence>
<gene>
    <name evidence="4 6" type="primary">taw2</name>
    <name evidence="7" type="ORF">APQ99_00817</name>
    <name evidence="6" type="ORF">HBSAL_00275</name>
</gene>
<keyword evidence="4" id="KW-0963">Cytoplasm</keyword>
<dbReference type="EMBL" id="CP038631">
    <property type="protein sequence ID" value="QCC43802.1"/>
    <property type="molecule type" value="Genomic_DNA"/>
</dbReference>
<dbReference type="Proteomes" id="UP000296216">
    <property type="component" value="Chromosome"/>
</dbReference>
<dbReference type="PANTHER" id="PTHR23245">
    <property type="entry name" value="TRNA METHYLTRANSFERASE"/>
    <property type="match status" value="1"/>
</dbReference>
<evidence type="ECO:0000313" key="6">
    <source>
        <dbReference type="EMBL" id="QCC43802.1"/>
    </source>
</evidence>
<keyword evidence="3 4" id="KW-0819">tRNA processing</keyword>
<protein>
    <recommendedName>
        <fullName evidence="4">tRNA(Phe) (4-demethylwyosine(37)-C(7)) aminocarboxypropyltransferase</fullName>
        <ecNumber evidence="4">2.5.1.114</ecNumber>
    </recommendedName>
    <alternativeName>
        <fullName evidence="4">tRNA wyosine derivatives biosynthesis protein Taw2</fullName>
    </alternativeName>
</protein>
<dbReference type="Pfam" id="PF25133">
    <property type="entry name" value="TYW2_N_2"/>
    <property type="match status" value="1"/>
</dbReference>
<proteinExistence type="inferred from homology"/>
<comment type="subcellular location">
    <subcellularLocation>
        <location evidence="4">Cytoplasm</location>
    </subcellularLocation>
</comment>
<comment type="catalytic activity">
    <reaction evidence="4">
        <text>4-demethylwyosine(37) in tRNA(Phe) + S-adenosyl-L-methionine = 4-demethyl-7-[(3S)-3-amino-3-carboxypropyl]wyosine(37) in tRNA(Phe) + S-methyl-5'-thioadenosine + H(+)</text>
        <dbReference type="Rhea" id="RHEA:36355"/>
        <dbReference type="Rhea" id="RHEA-COMP:10164"/>
        <dbReference type="Rhea" id="RHEA-COMP:10378"/>
        <dbReference type="ChEBI" id="CHEBI:15378"/>
        <dbReference type="ChEBI" id="CHEBI:17509"/>
        <dbReference type="ChEBI" id="CHEBI:59789"/>
        <dbReference type="ChEBI" id="CHEBI:64315"/>
        <dbReference type="ChEBI" id="CHEBI:73550"/>
        <dbReference type="EC" id="2.5.1.114"/>
    </reaction>
</comment>
<reference evidence="6 8" key="1">
    <citation type="journal article" date="2019" name="Microbiol. Resour. Announc.">
        <title>The Genome Sequence of the Halobacterium salinarum Type Strain Is Closely Related to That of Laboratory Strains NRC-1 and R1.</title>
        <authorList>
            <person name="Pfeiffer F."/>
            <person name="Marchfelder A."/>
            <person name="Habermann B."/>
            <person name="Dyall-Smith M.L."/>
        </authorList>
    </citation>
    <scope>NUCLEOTIDE SEQUENCE [LARGE SCALE GENOMIC DNA]</scope>
    <source>
        <strain evidence="6">91-R6</strain>
        <strain evidence="8">ATCC 33171 / DSM 3754 / JCM 8978 / NBRC 102687 / NCIMB 764 / 91-R6</strain>
    </source>
</reference>
<dbReference type="GO" id="GO:0005737">
    <property type="term" value="C:cytoplasm"/>
    <property type="evidence" value="ECO:0007669"/>
    <property type="project" value="UniProtKB-SubCell"/>
</dbReference>
<evidence type="ECO:0000259" key="5">
    <source>
        <dbReference type="PROSITE" id="PS51684"/>
    </source>
</evidence>
<dbReference type="Proteomes" id="UP000323075">
    <property type="component" value="Unassembled WGS sequence"/>
</dbReference>
<feature type="binding site" evidence="4">
    <location>
        <position position="215"/>
    </location>
    <ligand>
        <name>S-adenosyl-L-methionine</name>
        <dbReference type="ChEBI" id="CHEBI:59789"/>
    </ligand>
</feature>